<keyword evidence="19" id="KW-0812">Transmembrane</keyword>
<dbReference type="InterPro" id="IPR037192">
    <property type="entry name" value="ERO1-like_sf"/>
</dbReference>
<evidence type="ECO:0000256" key="8">
    <source>
        <dbReference type="ARBA" id="ARBA00022824"/>
    </source>
</evidence>
<keyword evidence="14" id="KW-0325">Glycoprotein</keyword>
<feature type="active site" description="Nucleophile" evidence="16">
    <location>
        <position position="447"/>
    </location>
</feature>
<keyword evidence="5" id="KW-0813">Transport</keyword>
<evidence type="ECO:0000256" key="14">
    <source>
        <dbReference type="ARBA" id="ARBA00023180"/>
    </source>
</evidence>
<feature type="binding site" evidence="17">
    <location>
        <position position="240"/>
    </location>
    <ligand>
        <name>FAD</name>
        <dbReference type="ChEBI" id="CHEBI:57692"/>
    </ligand>
</feature>
<keyword evidence="13 18" id="KW-1015">Disulfide bond</keyword>
<comment type="cofactor">
    <cofactor evidence="1 17">
        <name>FAD</name>
        <dbReference type="ChEBI" id="CHEBI:57692"/>
    </cofactor>
</comment>
<dbReference type="InterPro" id="IPR007266">
    <property type="entry name" value="Ero1"/>
</dbReference>
<evidence type="ECO:0000256" key="5">
    <source>
        <dbReference type="ARBA" id="ARBA00022448"/>
    </source>
</evidence>
<feature type="binding site" evidence="17">
    <location>
        <position position="212"/>
    </location>
    <ligand>
        <name>FAD</name>
        <dbReference type="ChEBI" id="CHEBI:57692"/>
    </ligand>
</feature>
<evidence type="ECO:0000256" key="6">
    <source>
        <dbReference type="ARBA" id="ARBA00022630"/>
    </source>
</evidence>
<dbReference type="GO" id="GO:0005789">
    <property type="term" value="C:endoplasmic reticulum membrane"/>
    <property type="evidence" value="ECO:0000318"/>
    <property type="project" value="GO_Central"/>
</dbReference>
<evidence type="ECO:0000256" key="13">
    <source>
        <dbReference type="ARBA" id="ARBA00023157"/>
    </source>
</evidence>
<dbReference type="Gramene" id="Solyc07g056390.3.1">
    <property type="protein sequence ID" value="Solyc07g056390.3.1"/>
    <property type="gene ID" value="Solyc07g056390.3"/>
</dbReference>
<keyword evidence="10" id="KW-0249">Electron transport</keyword>
<feature type="binding site" evidence="17">
    <location>
        <position position="273"/>
    </location>
    <ligand>
        <name>FAD</name>
        <dbReference type="ChEBI" id="CHEBI:57692"/>
    </ligand>
</feature>
<dbReference type="STRING" id="4081.A0A3Q7HDR2"/>
<dbReference type="AlphaFoldDB" id="A0A3Q7HDR2"/>
<dbReference type="PANTHER" id="PTHR12613">
    <property type="entry name" value="ERO1-RELATED"/>
    <property type="match status" value="1"/>
</dbReference>
<evidence type="ECO:0000256" key="2">
    <source>
        <dbReference type="ARBA" id="ARBA00004367"/>
    </source>
</evidence>
<evidence type="ECO:0000256" key="15">
    <source>
        <dbReference type="ARBA" id="ARBA00023284"/>
    </source>
</evidence>
<accession>A0A3Q7HDR2</accession>
<name>A0A3Q7HDR2_SOLLC</name>
<keyword evidence="19" id="KW-1133">Transmembrane helix</keyword>
<feature type="transmembrane region" description="Helical" evidence="19">
    <location>
        <begin position="27"/>
        <end position="46"/>
    </location>
</feature>
<evidence type="ECO:0008006" key="22">
    <source>
        <dbReference type="Google" id="ProtNLM"/>
    </source>
</evidence>
<evidence type="ECO:0000256" key="1">
    <source>
        <dbReference type="ARBA" id="ARBA00001974"/>
    </source>
</evidence>
<keyword evidence="8" id="KW-0256">Endoplasmic reticulum</keyword>
<comment type="similarity">
    <text evidence="3">Belongs to the EROs family.</text>
</comment>
<reference evidence="20" key="1">
    <citation type="journal article" date="2012" name="Nature">
        <title>The tomato genome sequence provides insights into fleshy fruit evolution.</title>
        <authorList>
            <consortium name="Tomato Genome Consortium"/>
        </authorList>
    </citation>
    <scope>NUCLEOTIDE SEQUENCE [LARGE SCALE GENOMIC DNA]</scope>
    <source>
        <strain evidence="20">cv. Heinz 1706</strain>
    </source>
</reference>
<evidence type="ECO:0000313" key="21">
    <source>
        <dbReference type="Proteomes" id="UP000004994"/>
    </source>
</evidence>
<evidence type="ECO:0000256" key="9">
    <source>
        <dbReference type="ARBA" id="ARBA00022827"/>
    </source>
</evidence>
<dbReference type="PIRSF" id="PIRSF017205">
    <property type="entry name" value="ERO1"/>
    <property type="match status" value="1"/>
</dbReference>
<reference evidence="20" key="2">
    <citation type="submission" date="2019-01" db="UniProtKB">
        <authorList>
            <consortium name="EnsemblPlants"/>
        </authorList>
    </citation>
    <scope>IDENTIFICATION</scope>
    <source>
        <strain evidence="20">cv. Heinz 1706</strain>
    </source>
</reference>
<keyword evidence="12 19" id="KW-0472">Membrane</keyword>
<dbReference type="EnsemblPlants" id="Solyc07g056390.3.1">
    <property type="protein sequence ID" value="Solyc07g056390.3.1"/>
    <property type="gene ID" value="Solyc07g056390.3"/>
</dbReference>
<evidence type="ECO:0000256" key="12">
    <source>
        <dbReference type="ARBA" id="ARBA00023136"/>
    </source>
</evidence>
<feature type="disulfide bond" description="Redox-active" evidence="18">
    <location>
        <begin position="447"/>
        <end position="450"/>
    </location>
</feature>
<evidence type="ECO:0000256" key="18">
    <source>
        <dbReference type="PIRSR" id="PIRSR017205-3"/>
    </source>
</evidence>
<comment type="subunit">
    <text evidence="4">May function both as a monomer and a homodimer.</text>
</comment>
<evidence type="ECO:0000313" key="20">
    <source>
        <dbReference type="EnsemblPlants" id="Solyc07g056390.3.1"/>
    </source>
</evidence>
<evidence type="ECO:0000256" key="7">
    <source>
        <dbReference type="ARBA" id="ARBA00022729"/>
    </source>
</evidence>
<evidence type="ECO:0000256" key="16">
    <source>
        <dbReference type="PIRSR" id="PIRSR017205-1"/>
    </source>
</evidence>
<dbReference type="PANTHER" id="PTHR12613:SF0">
    <property type="entry name" value="ERO1-LIKE PROTEIN"/>
    <property type="match status" value="1"/>
</dbReference>
<feature type="binding site" evidence="17">
    <location>
        <position position="201"/>
    </location>
    <ligand>
        <name>FAD</name>
        <dbReference type="ChEBI" id="CHEBI:57692"/>
    </ligand>
</feature>
<proteinExistence type="inferred from homology"/>
<keyword evidence="15" id="KW-0676">Redox-active center</keyword>
<feature type="active site" evidence="16">
    <location>
        <position position="450"/>
    </location>
</feature>
<evidence type="ECO:0000256" key="4">
    <source>
        <dbReference type="ARBA" id="ARBA00011802"/>
    </source>
</evidence>
<feature type="binding site" evidence="17">
    <location>
        <position position="243"/>
    </location>
    <ligand>
        <name>FAD</name>
        <dbReference type="ChEBI" id="CHEBI:57692"/>
    </ligand>
</feature>
<dbReference type="Proteomes" id="UP000004994">
    <property type="component" value="Chromosome 7"/>
</dbReference>
<dbReference type="SUPFAM" id="SSF110019">
    <property type="entry name" value="ERO1-like"/>
    <property type="match status" value="2"/>
</dbReference>
<keyword evidence="7" id="KW-0732">Signal</keyword>
<evidence type="ECO:0000256" key="10">
    <source>
        <dbReference type="ARBA" id="ARBA00022982"/>
    </source>
</evidence>
<keyword evidence="21" id="KW-1185">Reference proteome</keyword>
<dbReference type="GO" id="GO:0016972">
    <property type="term" value="F:thiol oxidase activity"/>
    <property type="evidence" value="ECO:0007669"/>
    <property type="project" value="InterPro"/>
</dbReference>
<dbReference type="Pfam" id="PF04137">
    <property type="entry name" value="ERO1"/>
    <property type="match status" value="2"/>
</dbReference>
<sequence length="547" mass="62845">MVEENEVNELKKTENEKRRSGWRLGRSAIAAILVLMIAFGVTFLYTEEGKSCPCFQDSRKYTGIVEDCCCDYETVDAINGAVLHPLLQGLVTTPFFRYFKVKLWCDCPFWPDDGMCKLRDCSVCECPETEFPESFRRPPLGLAADDLKCQEGKPEAAVDRTLDSKVFRGWIEVDNPWTVDDETDNGEMTYVNLLLNPERYTGYTGPSARRIWDAIYSENCPKYASGEICQEKKVLYKLISGLHSSISIHIAADYLLDETKNQWGTNPDLMYDRVLQYPERVRNLYFTFLFVLRAVTKAKDYLEQAEYDTGNPEEDLKAQSLIRQLLYNPKLQAACPVPFDEAKLWKGQSGPELKQQIQKQFRNIRFQLNCSQFNFVNSEKKGLKDVMLLIHAGTPFGLYFELTASVHLYFSLCIQMYANPIFFKHIETYDSNLHMLLLCALMDCVGCEKCRLWGKLQVLGLGTALKILFSVDGEYRQDQHLQLQRNEVIALVNLLNRLSESIKLVQEMSPTYEKTMKGLSLQPAAKFISSWNRLLKTVLGDRLRKLT</sequence>
<protein>
    <recommendedName>
        <fullName evidence="22">Endoplasmic reticulum oxidoreductin-1</fullName>
    </recommendedName>
</protein>
<organism evidence="20">
    <name type="scientific">Solanum lycopersicum</name>
    <name type="common">Tomato</name>
    <name type="synonym">Lycopersicon esculentum</name>
    <dbReference type="NCBI Taxonomy" id="4081"/>
    <lineage>
        <taxon>Eukaryota</taxon>
        <taxon>Viridiplantae</taxon>
        <taxon>Streptophyta</taxon>
        <taxon>Embryophyta</taxon>
        <taxon>Tracheophyta</taxon>
        <taxon>Spermatophyta</taxon>
        <taxon>Magnoliopsida</taxon>
        <taxon>eudicotyledons</taxon>
        <taxon>Gunneridae</taxon>
        <taxon>Pentapetalae</taxon>
        <taxon>asterids</taxon>
        <taxon>lamiids</taxon>
        <taxon>Solanales</taxon>
        <taxon>Solanaceae</taxon>
        <taxon>Solanoideae</taxon>
        <taxon>Solaneae</taxon>
        <taxon>Solanum</taxon>
        <taxon>Solanum subgen. Lycopersicon</taxon>
    </lineage>
</organism>
<dbReference type="FunCoup" id="A0A3Q7HDR2">
    <property type="interactions" value="2824"/>
</dbReference>
<dbReference type="GO" id="GO:0071949">
    <property type="term" value="F:FAD binding"/>
    <property type="evidence" value="ECO:0007669"/>
    <property type="project" value="InterPro"/>
</dbReference>
<keyword evidence="11" id="KW-0560">Oxidoreductase</keyword>
<feature type="binding site" evidence="17">
    <location>
        <position position="199"/>
    </location>
    <ligand>
        <name>FAD</name>
        <dbReference type="ChEBI" id="CHEBI:57692"/>
    </ligand>
</feature>
<dbReference type="GO" id="GO:0015035">
    <property type="term" value="F:protein-disulfide reductase activity"/>
    <property type="evidence" value="ECO:0000318"/>
    <property type="project" value="GO_Central"/>
</dbReference>
<dbReference type="InParanoid" id="A0A3Q7HDR2"/>
<keyword evidence="6" id="KW-0285">Flavoprotein</keyword>
<feature type="disulfide bond" description="Redox-active" evidence="18">
    <location>
        <begin position="116"/>
        <end position="121"/>
    </location>
</feature>
<keyword evidence="9 17" id="KW-0274">FAD</keyword>
<evidence type="ECO:0000256" key="17">
    <source>
        <dbReference type="PIRSR" id="PIRSR017205-2"/>
    </source>
</evidence>
<dbReference type="OMA" id="CYKDRLH"/>
<dbReference type="GO" id="GO:0034975">
    <property type="term" value="P:protein folding in endoplasmic reticulum"/>
    <property type="evidence" value="ECO:0000318"/>
    <property type="project" value="GO_Central"/>
</dbReference>
<comment type="subcellular location">
    <subcellularLocation>
        <location evidence="2">Endoplasmic reticulum membrane</location>
        <topology evidence="2">Peripheral membrane protein</topology>
        <orientation evidence="2">Lumenal side</orientation>
    </subcellularLocation>
</comment>
<evidence type="ECO:0000256" key="11">
    <source>
        <dbReference type="ARBA" id="ARBA00023002"/>
    </source>
</evidence>
<evidence type="ECO:0000256" key="19">
    <source>
        <dbReference type="SAM" id="Phobius"/>
    </source>
</evidence>
<evidence type="ECO:0000256" key="3">
    <source>
        <dbReference type="ARBA" id="ARBA00008277"/>
    </source>
</evidence>